<keyword evidence="1" id="KW-0934">Plastid</keyword>
<keyword evidence="1" id="KW-0150">Chloroplast</keyword>
<geneLocation type="chloroplast" evidence="1"/>
<sequence>MVNTNYFCGIVKLLETPKKYQINPKSQVIWVRVELPQKRKSCVTTLLIWGNLGQEVKKFYNVNDYILIEGYTSIRSKKFFQFSKKNLKEVFISVSKVYPIFLNPNRLSAKL</sequence>
<protein>
    <submittedName>
        <fullName evidence="1">Hypothetical chloroplast RF41</fullName>
    </submittedName>
</protein>
<organism evidence="1">
    <name type="scientific">Nitzschia anatoliensis</name>
    <dbReference type="NCBI Taxonomy" id="2862141"/>
    <lineage>
        <taxon>Eukaryota</taxon>
        <taxon>Sar</taxon>
        <taxon>Stramenopiles</taxon>
        <taxon>Ochrophyta</taxon>
        <taxon>Bacillariophyta</taxon>
        <taxon>Bacillariophyceae</taxon>
        <taxon>Bacillariophycidae</taxon>
        <taxon>Bacillariales</taxon>
        <taxon>Bacillariaceae</taxon>
        <taxon>Nitzschia</taxon>
    </lineage>
</organism>
<evidence type="ECO:0000313" key="1">
    <source>
        <dbReference type="EMBL" id="QXV92791.1"/>
    </source>
</evidence>
<accession>A0A8F7KU56</accession>
<dbReference type="EMBL" id="MT742551">
    <property type="protein sequence ID" value="QXV92791.1"/>
    <property type="molecule type" value="Genomic_DNA"/>
</dbReference>
<gene>
    <name evidence="1" type="primary">ycf41</name>
</gene>
<dbReference type="AlphaFoldDB" id="A0A8F7KU56"/>
<proteinExistence type="predicted"/>
<reference evidence="1" key="1">
    <citation type="submission" date="2020-07" db="EMBL/GenBank/DDBJ databases">
        <title>Nitzschia anatoliensis sp. nov., a cryptic diatom species from the highly alkaline Van Lake (Turkey).</title>
        <authorList>
            <person name="Solak C.N."/>
            <person name="Gastineau R."/>
            <person name="Lemieux C."/>
            <person name="Turmel M."/>
            <person name="Gorecka E."/>
            <person name="Trobajo R."/>
            <person name="Rybak M."/>
            <person name="Yilmaz E."/>
            <person name="Witkowski A."/>
        </authorList>
    </citation>
    <scope>NUCLEOTIDE SEQUENCE</scope>
</reference>
<name>A0A8F7KU56_9STRA</name>